<evidence type="ECO:0000256" key="5">
    <source>
        <dbReference type="ARBA" id="ARBA00022927"/>
    </source>
</evidence>
<comment type="subcellular location">
    <subcellularLocation>
        <location evidence="1">Cytoplasm</location>
    </subcellularLocation>
</comment>
<keyword evidence="4" id="KW-0677">Repeat</keyword>
<dbReference type="InterPro" id="IPR040122">
    <property type="entry name" value="Importin_beta"/>
</dbReference>
<accession>A0A9J6EWP2</accession>
<dbReference type="Pfam" id="PF18808">
    <property type="entry name" value="Importin_rep_4"/>
    <property type="match status" value="1"/>
</dbReference>
<dbReference type="Pfam" id="PF18829">
    <property type="entry name" value="Importin_rep_6"/>
    <property type="match status" value="1"/>
</dbReference>
<reference evidence="6" key="1">
    <citation type="journal article" date="2020" name="Cell">
        <title>Large-Scale Comparative Analyses of Tick Genomes Elucidate Their Genetic Diversity and Vector Capacities.</title>
        <authorList>
            <consortium name="Tick Genome and Microbiome Consortium (TIGMIC)"/>
            <person name="Jia N."/>
            <person name="Wang J."/>
            <person name="Shi W."/>
            <person name="Du L."/>
            <person name="Sun Y."/>
            <person name="Zhan W."/>
            <person name="Jiang J.F."/>
            <person name="Wang Q."/>
            <person name="Zhang B."/>
            <person name="Ji P."/>
            <person name="Bell-Sakyi L."/>
            <person name="Cui X.M."/>
            <person name="Yuan T.T."/>
            <person name="Jiang B.G."/>
            <person name="Yang W.F."/>
            <person name="Lam T.T."/>
            <person name="Chang Q.C."/>
            <person name="Ding S.J."/>
            <person name="Wang X.J."/>
            <person name="Zhu J.G."/>
            <person name="Ruan X.D."/>
            <person name="Zhao L."/>
            <person name="Wei J.T."/>
            <person name="Ye R.Z."/>
            <person name="Que T.C."/>
            <person name="Du C.H."/>
            <person name="Zhou Y.H."/>
            <person name="Cheng J.X."/>
            <person name="Dai P.F."/>
            <person name="Guo W.B."/>
            <person name="Han X.H."/>
            <person name="Huang E.J."/>
            <person name="Li L.F."/>
            <person name="Wei W."/>
            <person name="Gao Y.C."/>
            <person name="Liu J.Z."/>
            <person name="Shao H.Z."/>
            <person name="Wang X."/>
            <person name="Wang C.C."/>
            <person name="Yang T.C."/>
            <person name="Huo Q.B."/>
            <person name="Li W."/>
            <person name="Chen H.Y."/>
            <person name="Chen S.E."/>
            <person name="Zhou L.G."/>
            <person name="Ni X.B."/>
            <person name="Tian J.H."/>
            <person name="Sheng Y."/>
            <person name="Liu T."/>
            <person name="Pan Y.S."/>
            <person name="Xia L.Y."/>
            <person name="Li J."/>
            <person name="Zhao F."/>
            <person name="Cao W.C."/>
        </authorList>
    </citation>
    <scope>NUCLEOTIDE SEQUENCE</scope>
    <source>
        <strain evidence="6">Rmic-2018</strain>
    </source>
</reference>
<dbReference type="Proteomes" id="UP000821866">
    <property type="component" value="Chromosome 1"/>
</dbReference>
<proteinExistence type="predicted"/>
<protein>
    <recommendedName>
        <fullName evidence="8">Karyopherin importin beta 3</fullName>
    </recommendedName>
</protein>
<dbReference type="GO" id="GO:0005634">
    <property type="term" value="C:nucleus"/>
    <property type="evidence" value="ECO:0007669"/>
    <property type="project" value="UniProtKB-SubCell"/>
</dbReference>
<dbReference type="EMBL" id="JABSTU010000001">
    <property type="protein sequence ID" value="KAH8038697.1"/>
    <property type="molecule type" value="Genomic_DNA"/>
</dbReference>
<organism evidence="6 7">
    <name type="scientific">Rhipicephalus microplus</name>
    <name type="common">Cattle tick</name>
    <name type="synonym">Boophilus microplus</name>
    <dbReference type="NCBI Taxonomy" id="6941"/>
    <lineage>
        <taxon>Eukaryota</taxon>
        <taxon>Metazoa</taxon>
        <taxon>Ecdysozoa</taxon>
        <taxon>Arthropoda</taxon>
        <taxon>Chelicerata</taxon>
        <taxon>Arachnida</taxon>
        <taxon>Acari</taxon>
        <taxon>Parasitiformes</taxon>
        <taxon>Ixodida</taxon>
        <taxon>Ixodoidea</taxon>
        <taxon>Ixodidae</taxon>
        <taxon>Rhipicephalinae</taxon>
        <taxon>Rhipicephalus</taxon>
        <taxon>Boophilus</taxon>
    </lineage>
</organism>
<dbReference type="InterPro" id="IPR011989">
    <property type="entry name" value="ARM-like"/>
</dbReference>
<keyword evidence="5" id="KW-0653">Protein transport</keyword>
<dbReference type="AlphaFoldDB" id="A0A9J6EWP2"/>
<dbReference type="InterPro" id="IPR041653">
    <property type="entry name" value="Importin_rep_4"/>
</dbReference>
<keyword evidence="3" id="KW-0963">Cytoplasm</keyword>
<gene>
    <name evidence="6" type="ORF">HPB51_002841</name>
</gene>
<dbReference type="PANTHER" id="PTHR10527">
    <property type="entry name" value="IMPORTIN BETA"/>
    <property type="match status" value="1"/>
</dbReference>
<dbReference type="VEuPathDB" id="VectorBase:LOC119159718"/>
<reference evidence="6" key="2">
    <citation type="submission" date="2021-09" db="EMBL/GenBank/DDBJ databases">
        <authorList>
            <person name="Jia N."/>
            <person name="Wang J."/>
            <person name="Shi W."/>
            <person name="Du L."/>
            <person name="Sun Y."/>
            <person name="Zhan W."/>
            <person name="Jiang J."/>
            <person name="Wang Q."/>
            <person name="Zhang B."/>
            <person name="Ji P."/>
            <person name="Sakyi L.B."/>
            <person name="Cui X."/>
            <person name="Yuan T."/>
            <person name="Jiang B."/>
            <person name="Yang W."/>
            <person name="Lam T.T.-Y."/>
            <person name="Chang Q."/>
            <person name="Ding S."/>
            <person name="Wang X."/>
            <person name="Zhu J."/>
            <person name="Ruan X."/>
            <person name="Zhao L."/>
            <person name="Wei J."/>
            <person name="Que T."/>
            <person name="Du C."/>
            <person name="Cheng J."/>
            <person name="Dai P."/>
            <person name="Han X."/>
            <person name="Huang E."/>
            <person name="Gao Y."/>
            <person name="Liu J."/>
            <person name="Shao H."/>
            <person name="Ye R."/>
            <person name="Li L."/>
            <person name="Wei W."/>
            <person name="Wang X."/>
            <person name="Wang C."/>
            <person name="Huo Q."/>
            <person name="Li W."/>
            <person name="Guo W."/>
            <person name="Chen H."/>
            <person name="Chen S."/>
            <person name="Zhou L."/>
            <person name="Zhou L."/>
            <person name="Ni X."/>
            <person name="Tian J."/>
            <person name="Zhou Y."/>
            <person name="Sheng Y."/>
            <person name="Liu T."/>
            <person name="Pan Y."/>
            <person name="Xia L."/>
            <person name="Li J."/>
            <person name="Zhao F."/>
            <person name="Cao W."/>
        </authorList>
    </citation>
    <scope>NUCLEOTIDE SEQUENCE</scope>
    <source>
        <strain evidence="6">Rmic-2018</strain>
        <tissue evidence="6">Larvae</tissue>
    </source>
</reference>
<evidence type="ECO:0008006" key="8">
    <source>
        <dbReference type="Google" id="ProtNLM"/>
    </source>
</evidence>
<dbReference type="GO" id="GO:0005737">
    <property type="term" value="C:cytoplasm"/>
    <property type="evidence" value="ECO:0007669"/>
    <property type="project" value="UniProtKB-SubCell"/>
</dbReference>
<dbReference type="InterPro" id="IPR016024">
    <property type="entry name" value="ARM-type_fold"/>
</dbReference>
<evidence type="ECO:0000256" key="3">
    <source>
        <dbReference type="ARBA" id="ARBA00022490"/>
    </source>
</evidence>
<dbReference type="GO" id="GO:0006606">
    <property type="term" value="P:protein import into nucleus"/>
    <property type="evidence" value="ECO:0007669"/>
    <property type="project" value="InterPro"/>
</dbReference>
<evidence type="ECO:0000313" key="7">
    <source>
        <dbReference type="Proteomes" id="UP000821866"/>
    </source>
</evidence>
<sequence>MVRKLAGRHVAQLVPQLLHMMVQLEDEPDWATQDEVLDEDHDSDPVVGESSLDRLACSLGGKTVLPLVMQCVTQMLSSEDWRQRHAALMAVSAAGEGCHKQMEGMLPQLVDGILKYLQDPVSYVGGDNCCQHLLAINWLRIRPFSKTNCIARTWSSSVVTGRCAARCSSTYSPSSSLICGYRPCCGPLKPLREALLSTIFCFCFRRSRTHVSGTPNDRDAARFPSVSAHAMTFLLKATSCFVDYYDRFMPCLKYIIQHAATPELQLLRGKAIECVSLIGLAVGREKFIADASDVMDMLLKTQTGDIEISEDNPQLSYMISAWARICKILGKQFEPYLPYVMGPVLKAAALKPEIALMDSDDMKVVEGDEDWQFVSFGDQQNFGIRTVGLEEKATACQMLVCYARELKEGFASYAEEVVKLMVPMLKFYFHDAVRSAAAESLPCLLECARIRGDAYVAEMWQYICPELLSAIDGEPEKEVLSDHMSSFSQCLSVLGTKCLSEEQINTLIGILDKYLREHFERADERQMKRRDEDYDELVEEELLDETKAVCC</sequence>
<dbReference type="SUPFAM" id="SSF48371">
    <property type="entry name" value="ARM repeat"/>
    <property type="match status" value="1"/>
</dbReference>
<evidence type="ECO:0000256" key="4">
    <source>
        <dbReference type="ARBA" id="ARBA00022737"/>
    </source>
</evidence>
<dbReference type="Gene3D" id="1.25.10.10">
    <property type="entry name" value="Leucine-rich Repeat Variant"/>
    <property type="match status" value="2"/>
</dbReference>
<keyword evidence="2" id="KW-0813">Transport</keyword>
<keyword evidence="7" id="KW-1185">Reference proteome</keyword>
<evidence type="ECO:0000256" key="1">
    <source>
        <dbReference type="ARBA" id="ARBA00004496"/>
    </source>
</evidence>
<evidence type="ECO:0000256" key="2">
    <source>
        <dbReference type="ARBA" id="ARBA00022448"/>
    </source>
</evidence>
<name>A0A9J6EWP2_RHIMP</name>
<comment type="caution">
    <text evidence="6">The sequence shown here is derived from an EMBL/GenBank/DDBJ whole genome shotgun (WGS) entry which is preliminary data.</text>
</comment>
<dbReference type="InterPro" id="IPR041389">
    <property type="entry name" value="Importin_rep_6"/>
</dbReference>
<evidence type="ECO:0000313" key="6">
    <source>
        <dbReference type="EMBL" id="KAH8038697.1"/>
    </source>
</evidence>